<evidence type="ECO:0000313" key="19">
    <source>
        <dbReference type="EMBL" id="CAD5124702.1"/>
    </source>
</evidence>
<keyword evidence="9" id="KW-0675">Receptor</keyword>
<keyword evidence="20" id="KW-1185">Reference proteome</keyword>
<sequence>MTSFKIGMSLAKSELNSPGFVKFLSVDSIGGAFTIALSDCRAEGLLDKINISLIWTDDKCDSRLGPEAQYELIDNENVDVIIGSLCSRVTLISSVYASYKNVLLLSSSSSDVKLDDKNVYNNLVRPGVPSYYTIGDTIARIMDNFNWRRMAMVTLELGGCEFSLSSINRVFLERNDLLLSDRIILGVNSGENDIKEALKRISERARIIYVCLTTDQLRSLFHLTKILNMDETEYVFLFFMAFPSNFIKTPWGSEVDDQPNAQEIKNAYESLLFISLSSLAGPYVDYFLGEVPKQTAKSPFFISDYQDMNRTASIYSIFAYDTTYFLCHLLNESVENNRDVHDIEWMISQSKNRYVTGRFGRIELDSNADRLPGYWVWRYNREKSEFQHWLNVSLTKGLGNTTLVKEQNYLPWMTKDGLPVRDTPLCGFRGEKCEQETTDSSKVLIPIASTLVAIIVISISLSIFIYFRRKKIEFEIRQKVWKIDMNDVQIMNKATHSVMSSMKSFKSNISDIFRSTEDGIGENQIYTKIGLYKSLTVAIKSVAVSGPNISFHMNRLKELKEMKEMNHGNLNSFIGLSITPTRIYILWKYCSKGSLQDILENGDIQLDSFFKTSLISDLAAGMNFLHSSILKFHGHLTSSCCLIDSRWSLKISWYGCHDLEALLLKEALKEEDRGDYEIFKKFLWFPPEILKECCQDFKQLSLPLGSKEADVYAFGLILSEILYRGLPFFMTYLSPKEIVAKVIENSNPPFRPTCPKDFQSNEEGHKIEELMKECWNENPEDRPSFSKISKNIRGFSSGKTQNLMDIMIKKLEKYANNLEEIVETRTNELVEEKKKTDSLLYRMLPPTIADRLKRGQIIEAEMYDSATIFFSDVVGFTALSSESSPIEIVNLLNDLYTLFDGILNLYDVYKVETIGDAYMVVSGIPSRNDLQHVVEISNVALHLLESVLTFEVRHKPGLKLNLRIGIHTGPCAAGVVGLKMPRYCLFGDTVNTASRMESTGEPLKIHMSSYCKQTLETVAQGNYEIKLRGNINVKGKGEITTYWLINKTT</sequence>
<evidence type="ECO:0000259" key="17">
    <source>
        <dbReference type="PROSITE" id="PS50011"/>
    </source>
</evidence>
<dbReference type="InterPro" id="IPR001245">
    <property type="entry name" value="Ser-Thr/Tyr_kinase_cat_dom"/>
</dbReference>
<dbReference type="InterPro" id="IPR028082">
    <property type="entry name" value="Peripla_BP_I"/>
</dbReference>
<evidence type="ECO:0000256" key="4">
    <source>
        <dbReference type="ARBA" id="ARBA00022729"/>
    </source>
</evidence>
<evidence type="ECO:0000256" key="8">
    <source>
        <dbReference type="ARBA" id="ARBA00023136"/>
    </source>
</evidence>
<comment type="caution">
    <text evidence="19">The sequence shown here is derived from an EMBL/GenBank/DDBJ whole genome shotgun (WGS) entry which is preliminary data.</text>
</comment>
<evidence type="ECO:0000256" key="7">
    <source>
        <dbReference type="ARBA" id="ARBA00023134"/>
    </source>
</evidence>
<dbReference type="GO" id="GO:0001653">
    <property type="term" value="F:peptide receptor activity"/>
    <property type="evidence" value="ECO:0007669"/>
    <property type="project" value="TreeGrafter"/>
</dbReference>
<evidence type="ECO:0000256" key="13">
    <source>
        <dbReference type="RuleBase" id="RU000405"/>
    </source>
</evidence>
<evidence type="ECO:0000256" key="15">
    <source>
        <dbReference type="SAM" id="Coils"/>
    </source>
</evidence>
<keyword evidence="6 16" id="KW-1133">Transmembrane helix</keyword>
<dbReference type="InterPro" id="IPR000719">
    <property type="entry name" value="Prot_kinase_dom"/>
</dbReference>
<dbReference type="CDD" id="cd06352">
    <property type="entry name" value="PBP1_NPR_GC-like"/>
    <property type="match status" value="1"/>
</dbReference>
<dbReference type="GO" id="GO:0004383">
    <property type="term" value="F:guanylate cyclase activity"/>
    <property type="evidence" value="ECO:0007669"/>
    <property type="project" value="UniProtKB-EC"/>
</dbReference>
<dbReference type="SMART" id="SM00044">
    <property type="entry name" value="CYCc"/>
    <property type="match status" value="1"/>
</dbReference>
<dbReference type="SUPFAM" id="SSF53822">
    <property type="entry name" value="Periplasmic binding protein-like I"/>
    <property type="match status" value="1"/>
</dbReference>
<accession>A0A7I8W986</accession>
<dbReference type="GO" id="GO:0004672">
    <property type="term" value="F:protein kinase activity"/>
    <property type="evidence" value="ECO:0007669"/>
    <property type="project" value="InterPro"/>
</dbReference>
<comment type="similarity">
    <text evidence="13">Belongs to the adenylyl cyclase class-4/guanylyl cyclase family.</text>
</comment>
<dbReference type="PROSITE" id="PS00452">
    <property type="entry name" value="GUANYLATE_CYCLASE_1"/>
    <property type="match status" value="1"/>
</dbReference>
<dbReference type="InterPro" id="IPR018297">
    <property type="entry name" value="A/G_cyclase_CS"/>
</dbReference>
<dbReference type="InterPro" id="IPR050401">
    <property type="entry name" value="Cyclic_nucleotide_synthase"/>
</dbReference>
<dbReference type="EMBL" id="CAJFCJ010000022">
    <property type="protein sequence ID" value="CAD5124702.1"/>
    <property type="molecule type" value="Genomic_DNA"/>
</dbReference>
<dbReference type="OrthoDB" id="1890790at2759"/>
<keyword evidence="11 13" id="KW-0456">Lyase</keyword>
<dbReference type="SUPFAM" id="SSF56112">
    <property type="entry name" value="Protein kinase-like (PK-like)"/>
    <property type="match status" value="1"/>
</dbReference>
<evidence type="ECO:0000313" key="20">
    <source>
        <dbReference type="Proteomes" id="UP000549394"/>
    </source>
</evidence>
<dbReference type="GO" id="GO:0004016">
    <property type="term" value="F:adenylate cyclase activity"/>
    <property type="evidence" value="ECO:0007669"/>
    <property type="project" value="TreeGrafter"/>
</dbReference>
<evidence type="ECO:0000256" key="6">
    <source>
        <dbReference type="ARBA" id="ARBA00022989"/>
    </source>
</evidence>
<keyword evidence="3 16" id="KW-0812">Transmembrane</keyword>
<dbReference type="SUPFAM" id="SSF55073">
    <property type="entry name" value="Nucleotide cyclase"/>
    <property type="match status" value="1"/>
</dbReference>
<feature type="domain" description="Protein kinase" evidence="17">
    <location>
        <begin position="514"/>
        <end position="796"/>
    </location>
</feature>
<feature type="coiled-coil region" evidence="15">
    <location>
        <begin position="804"/>
        <end position="835"/>
    </location>
</feature>
<dbReference type="GO" id="GO:0005886">
    <property type="term" value="C:plasma membrane"/>
    <property type="evidence" value="ECO:0007669"/>
    <property type="project" value="TreeGrafter"/>
</dbReference>
<feature type="domain" description="Guanylate cyclase" evidence="18">
    <location>
        <begin position="867"/>
        <end position="997"/>
    </location>
</feature>
<dbReference type="InterPro" id="IPR011009">
    <property type="entry name" value="Kinase-like_dom_sf"/>
</dbReference>
<protein>
    <recommendedName>
        <fullName evidence="2 14">Guanylate cyclase</fullName>
        <ecNumber evidence="2 14">4.6.1.2</ecNumber>
    </recommendedName>
</protein>
<dbReference type="InterPro" id="IPR001170">
    <property type="entry name" value="ANPR/GUC"/>
</dbReference>
<dbReference type="GO" id="GO:0035556">
    <property type="term" value="P:intracellular signal transduction"/>
    <property type="evidence" value="ECO:0007669"/>
    <property type="project" value="InterPro"/>
</dbReference>
<evidence type="ECO:0000256" key="16">
    <source>
        <dbReference type="SAM" id="Phobius"/>
    </source>
</evidence>
<dbReference type="Gene3D" id="6.10.250.780">
    <property type="match status" value="1"/>
</dbReference>
<keyword evidence="12 14" id="KW-0141">cGMP biosynthesis</keyword>
<name>A0A7I8W986_9ANNE</name>
<dbReference type="GO" id="GO:0005525">
    <property type="term" value="F:GTP binding"/>
    <property type="evidence" value="ECO:0007669"/>
    <property type="project" value="UniProtKB-KW"/>
</dbReference>
<evidence type="ECO:0000256" key="10">
    <source>
        <dbReference type="ARBA" id="ARBA00023180"/>
    </source>
</evidence>
<comment type="subcellular location">
    <subcellularLocation>
        <location evidence="1">Membrane</location>
        <topology evidence="1">Single-pass type I membrane protein</topology>
    </subcellularLocation>
</comment>
<evidence type="ECO:0000256" key="1">
    <source>
        <dbReference type="ARBA" id="ARBA00004479"/>
    </source>
</evidence>
<evidence type="ECO:0000256" key="5">
    <source>
        <dbReference type="ARBA" id="ARBA00022741"/>
    </source>
</evidence>
<gene>
    <name evidence="19" type="ORF">DGYR_LOCUS12201</name>
</gene>
<dbReference type="InterPro" id="IPR001828">
    <property type="entry name" value="ANF_lig-bd_rcpt"/>
</dbReference>
<dbReference type="InterPro" id="IPR029787">
    <property type="entry name" value="Nucleotide_cyclase"/>
</dbReference>
<keyword evidence="4" id="KW-0732">Signal</keyword>
<feature type="transmembrane region" description="Helical" evidence="16">
    <location>
        <begin position="443"/>
        <end position="467"/>
    </location>
</feature>
<dbReference type="Pfam" id="PF07701">
    <property type="entry name" value="HNOBA"/>
    <property type="match status" value="1"/>
</dbReference>
<dbReference type="FunFam" id="3.30.70.1230:FF:000019">
    <property type="entry name" value="Guanylate cyclase"/>
    <property type="match status" value="1"/>
</dbReference>
<dbReference type="GO" id="GO:0005524">
    <property type="term" value="F:ATP binding"/>
    <property type="evidence" value="ECO:0007669"/>
    <property type="project" value="InterPro"/>
</dbReference>
<dbReference type="Pfam" id="PF00211">
    <property type="entry name" value="Guanylate_cyc"/>
    <property type="match status" value="1"/>
</dbReference>
<dbReference type="PANTHER" id="PTHR11920:SF501">
    <property type="entry name" value="GUANYLATE CYCLASE 32E"/>
    <property type="match status" value="1"/>
</dbReference>
<evidence type="ECO:0000256" key="2">
    <source>
        <dbReference type="ARBA" id="ARBA00012202"/>
    </source>
</evidence>
<dbReference type="CDD" id="cd07302">
    <property type="entry name" value="CHD"/>
    <property type="match status" value="1"/>
</dbReference>
<dbReference type="PANTHER" id="PTHR11920">
    <property type="entry name" value="GUANYLYL CYCLASE"/>
    <property type="match status" value="1"/>
</dbReference>
<dbReference type="PROSITE" id="PS50011">
    <property type="entry name" value="PROTEIN_KINASE_DOM"/>
    <property type="match status" value="1"/>
</dbReference>
<dbReference type="InterPro" id="IPR001054">
    <property type="entry name" value="A/G_cyclase"/>
</dbReference>
<evidence type="ECO:0000259" key="18">
    <source>
        <dbReference type="PROSITE" id="PS50125"/>
    </source>
</evidence>
<organism evidence="19 20">
    <name type="scientific">Dimorphilus gyrociliatus</name>
    <dbReference type="NCBI Taxonomy" id="2664684"/>
    <lineage>
        <taxon>Eukaryota</taxon>
        <taxon>Metazoa</taxon>
        <taxon>Spiralia</taxon>
        <taxon>Lophotrochozoa</taxon>
        <taxon>Annelida</taxon>
        <taxon>Polychaeta</taxon>
        <taxon>Polychaeta incertae sedis</taxon>
        <taxon>Dinophilidae</taxon>
        <taxon>Dimorphilus</taxon>
    </lineage>
</organism>
<dbReference type="Gene3D" id="1.10.510.10">
    <property type="entry name" value="Transferase(Phosphotransferase) domain 1"/>
    <property type="match status" value="1"/>
</dbReference>
<dbReference type="Gene3D" id="3.30.70.1230">
    <property type="entry name" value="Nucleotide cyclase"/>
    <property type="match status" value="1"/>
</dbReference>
<keyword evidence="10" id="KW-0325">Glycoprotein</keyword>
<dbReference type="Pfam" id="PF01094">
    <property type="entry name" value="ANF_receptor"/>
    <property type="match status" value="1"/>
</dbReference>
<evidence type="ECO:0000256" key="14">
    <source>
        <dbReference type="RuleBase" id="RU003431"/>
    </source>
</evidence>
<keyword evidence="5" id="KW-0547">Nucleotide-binding</keyword>
<keyword evidence="8 16" id="KW-0472">Membrane</keyword>
<dbReference type="AlphaFoldDB" id="A0A7I8W986"/>
<reference evidence="19 20" key="1">
    <citation type="submission" date="2020-08" db="EMBL/GenBank/DDBJ databases">
        <authorList>
            <person name="Hejnol A."/>
        </authorList>
    </citation>
    <scope>NUCLEOTIDE SEQUENCE [LARGE SCALE GENOMIC DNA]</scope>
</reference>
<evidence type="ECO:0000256" key="9">
    <source>
        <dbReference type="ARBA" id="ARBA00023170"/>
    </source>
</evidence>
<dbReference type="EC" id="4.6.1.2" evidence="2 14"/>
<keyword evidence="7" id="KW-0342">GTP-binding</keyword>
<evidence type="ECO:0000256" key="12">
    <source>
        <dbReference type="ARBA" id="ARBA00023293"/>
    </source>
</evidence>
<evidence type="ECO:0000256" key="3">
    <source>
        <dbReference type="ARBA" id="ARBA00022692"/>
    </source>
</evidence>
<proteinExistence type="inferred from homology"/>
<dbReference type="PROSITE" id="PS50125">
    <property type="entry name" value="GUANYLATE_CYCLASE_2"/>
    <property type="match status" value="1"/>
</dbReference>
<dbReference type="GO" id="GO:0007168">
    <property type="term" value="P:receptor guanylyl cyclase signaling pathway"/>
    <property type="evidence" value="ECO:0007669"/>
    <property type="project" value="TreeGrafter"/>
</dbReference>
<dbReference type="Pfam" id="PF07714">
    <property type="entry name" value="PK_Tyr_Ser-Thr"/>
    <property type="match status" value="1"/>
</dbReference>
<dbReference type="PRINTS" id="PR00255">
    <property type="entry name" value="NATPEPTIDER"/>
</dbReference>
<dbReference type="Proteomes" id="UP000549394">
    <property type="component" value="Unassembled WGS sequence"/>
</dbReference>
<dbReference type="Gene3D" id="3.40.50.2300">
    <property type="match status" value="2"/>
</dbReference>
<comment type="catalytic activity">
    <reaction evidence="14">
        <text>GTP = 3',5'-cyclic GMP + diphosphate</text>
        <dbReference type="Rhea" id="RHEA:13665"/>
        <dbReference type="ChEBI" id="CHEBI:33019"/>
        <dbReference type="ChEBI" id="CHEBI:37565"/>
        <dbReference type="ChEBI" id="CHEBI:57746"/>
        <dbReference type="EC" id="4.6.1.2"/>
    </reaction>
</comment>
<keyword evidence="15" id="KW-0175">Coiled coil</keyword>
<dbReference type="InterPro" id="IPR011645">
    <property type="entry name" value="HNOB_dom_associated"/>
</dbReference>
<evidence type="ECO:0000256" key="11">
    <source>
        <dbReference type="ARBA" id="ARBA00023239"/>
    </source>
</evidence>